<reference evidence="2" key="1">
    <citation type="journal article" date="2019" name="Int. J. Syst. Evol. Microbiol.">
        <title>The Global Catalogue of Microorganisms (GCM) 10K type strain sequencing project: providing services to taxonomists for standard genome sequencing and annotation.</title>
        <authorList>
            <consortium name="The Broad Institute Genomics Platform"/>
            <consortium name="The Broad Institute Genome Sequencing Center for Infectious Disease"/>
            <person name="Wu L."/>
            <person name="Ma J."/>
        </authorList>
    </citation>
    <scope>NUCLEOTIDE SEQUENCE [LARGE SCALE GENOMIC DNA]</scope>
    <source>
        <strain evidence="2">KCTC 42255</strain>
    </source>
</reference>
<dbReference type="Proteomes" id="UP001597357">
    <property type="component" value="Unassembled WGS sequence"/>
</dbReference>
<protein>
    <submittedName>
        <fullName evidence="1">SsrA-binding protein</fullName>
    </submittedName>
</protein>
<evidence type="ECO:0000313" key="2">
    <source>
        <dbReference type="Proteomes" id="UP001597357"/>
    </source>
</evidence>
<organism evidence="1 2">
    <name type="scientific">Mesonia sediminis</name>
    <dbReference type="NCBI Taxonomy" id="1703946"/>
    <lineage>
        <taxon>Bacteria</taxon>
        <taxon>Pseudomonadati</taxon>
        <taxon>Bacteroidota</taxon>
        <taxon>Flavobacteriia</taxon>
        <taxon>Flavobacteriales</taxon>
        <taxon>Flavobacteriaceae</taxon>
        <taxon>Mesonia</taxon>
    </lineage>
</organism>
<proteinExistence type="predicted"/>
<evidence type="ECO:0000313" key="1">
    <source>
        <dbReference type="EMBL" id="MFD2698726.1"/>
    </source>
</evidence>
<name>A0ABW5SG06_9FLAO</name>
<dbReference type="RefSeq" id="WP_379048598.1">
    <property type="nucleotide sequence ID" value="NZ_JBHULZ010000041.1"/>
</dbReference>
<accession>A0ABW5SG06</accession>
<keyword evidence="2" id="KW-1185">Reference proteome</keyword>
<sequence>MKKLIFKSLARLNKKVLPSYSKKGLQIEKASKLQLAIIAYRAWVLKNALK</sequence>
<comment type="caution">
    <text evidence="1">The sequence shown here is derived from an EMBL/GenBank/DDBJ whole genome shotgun (WGS) entry which is preliminary data.</text>
</comment>
<dbReference type="EMBL" id="JBHULZ010000041">
    <property type="protein sequence ID" value="MFD2698726.1"/>
    <property type="molecule type" value="Genomic_DNA"/>
</dbReference>
<gene>
    <name evidence="1" type="ORF">ACFSQ0_12045</name>
</gene>